<keyword evidence="5" id="KW-1185">Reference proteome</keyword>
<evidence type="ECO:0000313" key="5">
    <source>
        <dbReference type="Proteomes" id="UP001500466"/>
    </source>
</evidence>
<keyword evidence="1 3" id="KW-0732">Signal</keyword>
<dbReference type="SUPFAM" id="SSF69318">
    <property type="entry name" value="Integrin alpha N-terminal domain"/>
    <property type="match status" value="1"/>
</dbReference>
<dbReference type="Gene3D" id="3.90.1720.10">
    <property type="entry name" value="endopeptidase domain like (from Nostoc punctiforme)"/>
    <property type="match status" value="1"/>
</dbReference>
<gene>
    <name evidence="4" type="ORF">GCM10023205_84350</name>
</gene>
<dbReference type="Pfam" id="PF13517">
    <property type="entry name" value="FG-GAP_3"/>
    <property type="match status" value="2"/>
</dbReference>
<dbReference type="InterPro" id="IPR038765">
    <property type="entry name" value="Papain-like_cys_pep_sf"/>
</dbReference>
<evidence type="ECO:0000256" key="1">
    <source>
        <dbReference type="ARBA" id="ARBA00022729"/>
    </source>
</evidence>
<feature type="signal peptide" evidence="3">
    <location>
        <begin position="1"/>
        <end position="33"/>
    </location>
</feature>
<sequence length="475" mass="49625">MQKSHALRRATVGLMLAGSLSLGWLVQPQVATAADGTNTSAAPSQDKGGGGQGPSIESTSNSMLTATAEQLTRSQVLQRAASWVDKGLVYDGGGTYQGYRRDCSGYVSMAWGLATPGLVTGSFVPSGAAISISKSQLKPGDALNNPGSGSSGHVVIFAGWTNDAQTSYDGYEFSPSGVKHREIPYPYFSGYGTFTPIRAVNVVDDTPTPVRRTSDITGDGRAEIVTQEPDGGIAMGVGDGNGFSNYHRITGNGFADYVNTGRIHFADVTGDGKADIIVQEADGGITMGVGDGNGFSNYHRITGNGFADYLNGGRMHFADITGDGKADMINQEADGGVTLGVGDGNGFSNYHRITTNGFADYLNNGRMHFADITGDGKADIINQEADGGVTLGVGDGNGFSNYHRITTNGFADYLNNGRMHFADITGDGKADIITQEPDGGITMGVGDGNGFSNYHRITTNGFADYLNTPNIQFVG</sequence>
<proteinExistence type="predicted"/>
<accession>A0ABP9IHA7</accession>
<dbReference type="InterPro" id="IPR028994">
    <property type="entry name" value="Integrin_alpha_N"/>
</dbReference>
<dbReference type="SUPFAM" id="SSF54001">
    <property type="entry name" value="Cysteine proteinases"/>
    <property type="match status" value="1"/>
</dbReference>
<evidence type="ECO:0008006" key="6">
    <source>
        <dbReference type="Google" id="ProtNLM"/>
    </source>
</evidence>
<feature type="chain" id="PRO_5046179184" description="Repeat domain-containing protein" evidence="3">
    <location>
        <begin position="34"/>
        <end position="475"/>
    </location>
</feature>
<dbReference type="Gene3D" id="2.130.10.130">
    <property type="entry name" value="Integrin alpha, N-terminal"/>
    <property type="match status" value="1"/>
</dbReference>
<protein>
    <recommendedName>
        <fullName evidence="6">Repeat domain-containing protein</fullName>
    </recommendedName>
</protein>
<dbReference type="Proteomes" id="UP001500466">
    <property type="component" value="Unassembled WGS sequence"/>
</dbReference>
<evidence type="ECO:0000313" key="4">
    <source>
        <dbReference type="EMBL" id="GAA4997836.1"/>
    </source>
</evidence>
<feature type="region of interest" description="Disordered" evidence="2">
    <location>
        <begin position="36"/>
        <end position="59"/>
    </location>
</feature>
<evidence type="ECO:0000256" key="3">
    <source>
        <dbReference type="SAM" id="SignalP"/>
    </source>
</evidence>
<dbReference type="InterPro" id="IPR013517">
    <property type="entry name" value="FG-GAP"/>
</dbReference>
<name>A0ABP9IHA7_9ACTN</name>
<comment type="caution">
    <text evidence="4">The sequence shown here is derived from an EMBL/GenBank/DDBJ whole genome shotgun (WGS) entry which is preliminary data.</text>
</comment>
<evidence type="ECO:0000256" key="2">
    <source>
        <dbReference type="SAM" id="MobiDB-lite"/>
    </source>
</evidence>
<reference evidence="5" key="1">
    <citation type="journal article" date="2019" name="Int. J. Syst. Evol. Microbiol.">
        <title>The Global Catalogue of Microorganisms (GCM) 10K type strain sequencing project: providing services to taxonomists for standard genome sequencing and annotation.</title>
        <authorList>
            <consortium name="The Broad Institute Genomics Platform"/>
            <consortium name="The Broad Institute Genome Sequencing Center for Infectious Disease"/>
            <person name="Wu L."/>
            <person name="Ma J."/>
        </authorList>
    </citation>
    <scope>NUCLEOTIDE SEQUENCE [LARGE SCALE GENOMIC DNA]</scope>
    <source>
        <strain evidence="5">JCM 17986</strain>
    </source>
</reference>
<dbReference type="EMBL" id="BAABHS010000073">
    <property type="protein sequence ID" value="GAA4997836.1"/>
    <property type="molecule type" value="Genomic_DNA"/>
</dbReference>
<organism evidence="4 5">
    <name type="scientific">Yinghuangia aomiensis</name>
    <dbReference type="NCBI Taxonomy" id="676205"/>
    <lineage>
        <taxon>Bacteria</taxon>
        <taxon>Bacillati</taxon>
        <taxon>Actinomycetota</taxon>
        <taxon>Actinomycetes</taxon>
        <taxon>Kitasatosporales</taxon>
        <taxon>Streptomycetaceae</taxon>
        <taxon>Yinghuangia</taxon>
    </lineage>
</organism>